<dbReference type="EMBL" id="HBUF01306096">
    <property type="protein sequence ID" value="CAG6692203.1"/>
    <property type="molecule type" value="Transcribed_RNA"/>
</dbReference>
<accession>A0A8D8TU14</accession>
<name>A0A8D8TU14_9HEMI</name>
<proteinExistence type="predicted"/>
<sequence>MAEIALGNNPAFCNLFSNFNKEFTLHYITLHYYRGKLYTFKCHGCKQYKAQINTGVQNYVKQSPSESFYINSSFLTILDHTELIRSPIRYVKSTRVKVASTHGNILHTNRVLESDVIFRVNIA</sequence>
<organism evidence="1">
    <name type="scientific">Cacopsylla melanoneura</name>
    <dbReference type="NCBI Taxonomy" id="428564"/>
    <lineage>
        <taxon>Eukaryota</taxon>
        <taxon>Metazoa</taxon>
        <taxon>Ecdysozoa</taxon>
        <taxon>Arthropoda</taxon>
        <taxon>Hexapoda</taxon>
        <taxon>Insecta</taxon>
        <taxon>Pterygota</taxon>
        <taxon>Neoptera</taxon>
        <taxon>Paraneoptera</taxon>
        <taxon>Hemiptera</taxon>
        <taxon>Sternorrhyncha</taxon>
        <taxon>Psylloidea</taxon>
        <taxon>Psyllidae</taxon>
        <taxon>Psyllinae</taxon>
        <taxon>Cacopsylla</taxon>
    </lineage>
</organism>
<reference evidence="1" key="1">
    <citation type="submission" date="2021-05" db="EMBL/GenBank/DDBJ databases">
        <authorList>
            <person name="Alioto T."/>
            <person name="Alioto T."/>
            <person name="Gomez Garrido J."/>
        </authorList>
    </citation>
    <scope>NUCLEOTIDE SEQUENCE</scope>
</reference>
<dbReference type="AlphaFoldDB" id="A0A8D8TU14"/>
<dbReference type="EMBL" id="HBUF01306097">
    <property type="protein sequence ID" value="CAG6692208.1"/>
    <property type="molecule type" value="Transcribed_RNA"/>
</dbReference>
<dbReference type="EMBL" id="HBUF01306094">
    <property type="protein sequence ID" value="CAG6692197.1"/>
    <property type="molecule type" value="Transcribed_RNA"/>
</dbReference>
<evidence type="ECO:0000313" key="1">
    <source>
        <dbReference type="EMBL" id="CAG6692197.1"/>
    </source>
</evidence>
<protein>
    <submittedName>
        <fullName evidence="1">Uncharacterized protein</fullName>
    </submittedName>
</protein>